<evidence type="ECO:0000256" key="1">
    <source>
        <dbReference type="SAM" id="MobiDB-lite"/>
    </source>
</evidence>
<dbReference type="Proteomes" id="UP000799538">
    <property type="component" value="Unassembled WGS sequence"/>
</dbReference>
<dbReference type="GO" id="GO:0005634">
    <property type="term" value="C:nucleus"/>
    <property type="evidence" value="ECO:0007669"/>
    <property type="project" value="TreeGrafter"/>
</dbReference>
<protein>
    <submittedName>
        <fullName evidence="2">U3-containing 90S pre-ribosomal complex subunit-domain containing protein</fullName>
    </submittedName>
</protein>
<evidence type="ECO:0000313" key="3">
    <source>
        <dbReference type="Proteomes" id="UP000799538"/>
    </source>
</evidence>
<proteinExistence type="predicted"/>
<feature type="compositionally biased region" description="Low complexity" evidence="1">
    <location>
        <begin position="10"/>
        <end position="23"/>
    </location>
</feature>
<dbReference type="Pfam" id="PF14617">
    <property type="entry name" value="CMS1"/>
    <property type="match status" value="1"/>
</dbReference>
<name>A0A6A6G485_9PEZI</name>
<dbReference type="PANTHER" id="PTHR24030:SF0">
    <property type="entry name" value="PROTEIN CMSS1"/>
    <property type="match status" value="1"/>
</dbReference>
<dbReference type="PANTHER" id="PTHR24030">
    <property type="entry name" value="PROTEIN CMSS1"/>
    <property type="match status" value="1"/>
</dbReference>
<keyword evidence="3" id="KW-1185">Reference proteome</keyword>
<dbReference type="InterPro" id="IPR032704">
    <property type="entry name" value="Cms1"/>
</dbReference>
<feature type="region of interest" description="Disordered" evidence="1">
    <location>
        <begin position="1"/>
        <end position="61"/>
    </location>
</feature>
<dbReference type="GO" id="GO:0030686">
    <property type="term" value="C:90S preribosome"/>
    <property type="evidence" value="ECO:0007669"/>
    <property type="project" value="TreeGrafter"/>
</dbReference>
<reference evidence="3" key="1">
    <citation type="journal article" date="2020" name="Stud. Mycol.">
        <title>101 Dothideomycetes genomes: A test case for predicting lifestyles and emergence of pathogens.</title>
        <authorList>
            <person name="Haridas S."/>
            <person name="Albert R."/>
            <person name="Binder M."/>
            <person name="Bloem J."/>
            <person name="LaButti K."/>
            <person name="Salamov A."/>
            <person name="Andreopoulos B."/>
            <person name="Baker S."/>
            <person name="Barry K."/>
            <person name="Bills G."/>
            <person name="Bluhm B."/>
            <person name="Cannon C."/>
            <person name="Castanera R."/>
            <person name="Culley D."/>
            <person name="Daum C."/>
            <person name="Ezra D."/>
            <person name="Gonzalez J."/>
            <person name="Henrissat B."/>
            <person name="Kuo A."/>
            <person name="Liang C."/>
            <person name="Lipzen A."/>
            <person name="Lutzoni F."/>
            <person name="Magnuson J."/>
            <person name="Mondo S."/>
            <person name="Nolan M."/>
            <person name="Ohm R."/>
            <person name="Pangilinan J."/>
            <person name="Park H.-J."/>
            <person name="Ramirez L."/>
            <person name="Alfaro M."/>
            <person name="Sun H."/>
            <person name="Tritt A."/>
            <person name="Yoshinaga Y."/>
            <person name="Zwiers L.-H."/>
            <person name="Turgeon B."/>
            <person name="Goodwin S."/>
            <person name="Spatafora J."/>
            <person name="Crous P."/>
            <person name="Grigoriev I."/>
        </authorList>
    </citation>
    <scope>NUCLEOTIDE SEQUENCE [LARGE SCALE GENOMIC DNA]</scope>
    <source>
        <strain evidence="3">CECT 20119</strain>
    </source>
</reference>
<accession>A0A6A6G485</accession>
<dbReference type="EMBL" id="ML992513">
    <property type="protein sequence ID" value="KAF2220250.1"/>
    <property type="molecule type" value="Genomic_DNA"/>
</dbReference>
<feature type="compositionally biased region" description="Basic residues" evidence="1">
    <location>
        <begin position="40"/>
        <end position="51"/>
    </location>
</feature>
<dbReference type="OrthoDB" id="1929311at2759"/>
<organism evidence="2 3">
    <name type="scientific">Elsinoe ampelina</name>
    <dbReference type="NCBI Taxonomy" id="302913"/>
    <lineage>
        <taxon>Eukaryota</taxon>
        <taxon>Fungi</taxon>
        <taxon>Dikarya</taxon>
        <taxon>Ascomycota</taxon>
        <taxon>Pezizomycotina</taxon>
        <taxon>Dothideomycetes</taxon>
        <taxon>Dothideomycetidae</taxon>
        <taxon>Myriangiales</taxon>
        <taxon>Elsinoaceae</taxon>
        <taxon>Elsinoe</taxon>
    </lineage>
</organism>
<dbReference type="AlphaFoldDB" id="A0A6A6G485"/>
<sequence length="280" mass="31316">MSIIEDGLQSPALSATSSSPRSSAEPESKKRKRAEESKPLSKRASKRKKSKPSTDPLDDALDLERGINNAVGHMDPQLLADHIAQRNRRHQNDLSTVEQEDLRIPASAISDTSEWHESREKENLPNFLEHFAGAGDKTKGVDLKRAPKAQGSPHTLVIAGAGLRAADLTRALRQYQTKEAKVEKLFAKHIKLKEAIETVTKTRINIGVGTPQRIIDLLDDGALKSTSLKRIIVDTSHIDVKKRGILDMRETLVPLMNLLKREELSKRYELGQDRLQLLFY</sequence>
<gene>
    <name evidence="2" type="ORF">BDZ85DRAFT_223615</name>
</gene>
<evidence type="ECO:0000313" key="2">
    <source>
        <dbReference type="EMBL" id="KAF2220250.1"/>
    </source>
</evidence>
<feature type="compositionally biased region" description="Basic and acidic residues" evidence="1">
    <location>
        <begin position="24"/>
        <end position="39"/>
    </location>
</feature>